<feature type="transmembrane region" description="Helical" evidence="8">
    <location>
        <begin position="161"/>
        <end position="183"/>
    </location>
</feature>
<organism evidence="9 10">
    <name type="scientific">Ciona intestinalis</name>
    <name type="common">Transparent sea squirt</name>
    <name type="synonym">Ascidia intestinalis</name>
    <dbReference type="NCBI Taxonomy" id="7719"/>
    <lineage>
        <taxon>Eukaryota</taxon>
        <taxon>Metazoa</taxon>
        <taxon>Chordata</taxon>
        <taxon>Tunicata</taxon>
        <taxon>Ascidiacea</taxon>
        <taxon>Phlebobranchia</taxon>
        <taxon>Cionidae</taxon>
        <taxon>Ciona</taxon>
    </lineage>
</organism>
<keyword evidence="6 8" id="KW-1133">Transmembrane helix</keyword>
<comment type="subcellular location">
    <subcellularLocation>
        <location evidence="8">Cell junction</location>
        <location evidence="8">Tight junction</location>
    </subcellularLocation>
    <subcellularLocation>
        <location evidence="8">Cell membrane</location>
        <topology evidence="8">Multi-pass membrane protein</topology>
    </subcellularLocation>
</comment>
<dbReference type="HOGENOM" id="CLU_076370_2_2_1"/>
<protein>
    <recommendedName>
        <fullName evidence="8">Claudin</fullName>
    </recommendedName>
</protein>
<dbReference type="GO" id="GO:0070830">
    <property type="term" value="P:bicellular tight junction assembly"/>
    <property type="evidence" value="ECO:0000318"/>
    <property type="project" value="GO_Central"/>
</dbReference>
<comment type="similarity">
    <text evidence="1 8">Belongs to the claudin family.</text>
</comment>
<gene>
    <name evidence="9" type="primary">LOC100183075</name>
</gene>
<dbReference type="GO" id="GO:0005198">
    <property type="term" value="F:structural molecule activity"/>
    <property type="evidence" value="ECO:0007669"/>
    <property type="project" value="InterPro"/>
</dbReference>
<evidence type="ECO:0000256" key="4">
    <source>
        <dbReference type="ARBA" id="ARBA00022692"/>
    </source>
</evidence>
<keyword evidence="7 8" id="KW-0472">Membrane</keyword>
<dbReference type="GeneID" id="100183075"/>
<evidence type="ECO:0000256" key="8">
    <source>
        <dbReference type="RuleBase" id="RU060637"/>
    </source>
</evidence>
<dbReference type="GO" id="GO:0005886">
    <property type="term" value="C:plasma membrane"/>
    <property type="evidence" value="ECO:0000318"/>
    <property type="project" value="GO_Central"/>
</dbReference>
<dbReference type="Proteomes" id="UP000008144">
    <property type="component" value="Unassembled WGS sequence"/>
</dbReference>
<evidence type="ECO:0000256" key="7">
    <source>
        <dbReference type="ARBA" id="ARBA00023136"/>
    </source>
</evidence>
<evidence type="ECO:0000256" key="6">
    <source>
        <dbReference type="ARBA" id="ARBA00022989"/>
    </source>
</evidence>
<dbReference type="InterPro" id="IPR006187">
    <property type="entry name" value="Claudin"/>
</dbReference>
<evidence type="ECO:0000256" key="1">
    <source>
        <dbReference type="ARBA" id="ARBA00008295"/>
    </source>
</evidence>
<dbReference type="RefSeq" id="XP_002129997.1">
    <property type="nucleotide sequence ID" value="XM_002129961.3"/>
</dbReference>
<reference evidence="9" key="3">
    <citation type="submission" date="2025-09" db="UniProtKB">
        <authorList>
            <consortium name="Ensembl"/>
        </authorList>
    </citation>
    <scope>IDENTIFICATION</scope>
</reference>
<proteinExistence type="inferred from homology"/>
<dbReference type="PRINTS" id="PR01077">
    <property type="entry name" value="CLAUDIN"/>
</dbReference>
<dbReference type="GeneTree" id="ENSGT00940000158624"/>
<keyword evidence="10" id="KW-1185">Reference proteome</keyword>
<keyword evidence="3 8" id="KW-1003">Cell membrane</keyword>
<dbReference type="GO" id="GO:0005923">
    <property type="term" value="C:bicellular tight junction"/>
    <property type="evidence" value="ECO:0000318"/>
    <property type="project" value="GO_Central"/>
</dbReference>
<dbReference type="Pfam" id="PF00822">
    <property type="entry name" value="PMP22_Claudin"/>
    <property type="match status" value="1"/>
</dbReference>
<dbReference type="Ensembl" id="ENSCINT00000030414.1">
    <property type="protein sequence ID" value="ENSCINP00000029937.1"/>
    <property type="gene ID" value="ENSCING00000021125.1"/>
</dbReference>
<dbReference type="PROSITE" id="PS01346">
    <property type="entry name" value="CLAUDIN"/>
    <property type="match status" value="1"/>
</dbReference>
<comment type="caution">
    <text evidence="8">Lacks conserved residue(s) required for the propagation of feature annotation.</text>
</comment>
<evidence type="ECO:0000313" key="9">
    <source>
        <dbReference type="Ensembl" id="ENSCINP00000029937.1"/>
    </source>
</evidence>
<accession>A0A1W2WFG6</accession>
<reference evidence="10" key="1">
    <citation type="journal article" date="2002" name="Science">
        <title>The draft genome of Ciona intestinalis: insights into chordate and vertebrate origins.</title>
        <authorList>
            <person name="Dehal P."/>
            <person name="Satou Y."/>
            <person name="Campbell R.K."/>
            <person name="Chapman J."/>
            <person name="Degnan B."/>
            <person name="De Tomaso A."/>
            <person name="Davidson B."/>
            <person name="Di Gregorio A."/>
            <person name="Gelpke M."/>
            <person name="Goodstein D.M."/>
            <person name="Harafuji N."/>
            <person name="Hastings K.E."/>
            <person name="Ho I."/>
            <person name="Hotta K."/>
            <person name="Huang W."/>
            <person name="Kawashima T."/>
            <person name="Lemaire P."/>
            <person name="Martinez D."/>
            <person name="Meinertzhagen I.A."/>
            <person name="Necula S."/>
            <person name="Nonaka M."/>
            <person name="Putnam N."/>
            <person name="Rash S."/>
            <person name="Saiga H."/>
            <person name="Satake M."/>
            <person name="Terry A."/>
            <person name="Yamada L."/>
            <person name="Wang H.G."/>
            <person name="Awazu S."/>
            <person name="Azumi K."/>
            <person name="Boore J."/>
            <person name="Branno M."/>
            <person name="Chin-Bow S."/>
            <person name="DeSantis R."/>
            <person name="Doyle S."/>
            <person name="Francino P."/>
            <person name="Keys D.N."/>
            <person name="Haga S."/>
            <person name="Hayashi H."/>
            <person name="Hino K."/>
            <person name="Imai K.S."/>
            <person name="Inaba K."/>
            <person name="Kano S."/>
            <person name="Kobayashi K."/>
            <person name="Kobayashi M."/>
            <person name="Lee B.I."/>
            <person name="Makabe K.W."/>
            <person name="Manohar C."/>
            <person name="Matassi G."/>
            <person name="Medina M."/>
            <person name="Mochizuki Y."/>
            <person name="Mount S."/>
            <person name="Morishita T."/>
            <person name="Miura S."/>
            <person name="Nakayama A."/>
            <person name="Nishizaka S."/>
            <person name="Nomoto H."/>
            <person name="Ohta F."/>
            <person name="Oishi K."/>
            <person name="Rigoutsos I."/>
            <person name="Sano M."/>
            <person name="Sasaki A."/>
            <person name="Sasakura Y."/>
            <person name="Shoguchi E."/>
            <person name="Shin-i T."/>
            <person name="Spagnuolo A."/>
            <person name="Stainier D."/>
            <person name="Suzuki M.M."/>
            <person name="Tassy O."/>
            <person name="Takatori N."/>
            <person name="Tokuoka M."/>
            <person name="Yagi K."/>
            <person name="Yoshizaki F."/>
            <person name="Wada S."/>
            <person name="Zhang C."/>
            <person name="Hyatt P.D."/>
            <person name="Larimer F."/>
            <person name="Detter C."/>
            <person name="Doggett N."/>
            <person name="Glavina T."/>
            <person name="Hawkins T."/>
            <person name="Richardson P."/>
            <person name="Lucas S."/>
            <person name="Kohara Y."/>
            <person name="Levine M."/>
            <person name="Satoh N."/>
            <person name="Rokhsar D.S."/>
        </authorList>
    </citation>
    <scope>NUCLEOTIDE SEQUENCE [LARGE SCALE GENOMIC DNA]</scope>
</reference>
<evidence type="ECO:0000256" key="2">
    <source>
        <dbReference type="ARBA" id="ARBA00022427"/>
    </source>
</evidence>
<sequence length="215" mass="23015">MVNGGLQIGGFLLGLIGWILGIVTCALPDWRKNDLQGEVIESVIRTTGLWVRCTTQATGLWTCDDYDSFFLGLPVALQAARACVCLSIAMGFLSCICSVFGLECTNISAGNPKMKARITLVAGLLNFIGGVSVGIAVSWFAANVLQEYWNPLGAATSNTRYVYGSALFVGWISMAVSVIAGLVQCCSSWNVDDEDNGRPYTYNPSKPKASSAEYI</sequence>
<comment type="function">
    <text evidence="8">Claudins function as major constituents of the tight junction complexes that regulate the permeability of epithelia.</text>
</comment>
<dbReference type="OMA" id="QKREFGN"/>
<dbReference type="AlphaFoldDB" id="H2XJV5"/>
<dbReference type="InterPro" id="IPR017974">
    <property type="entry name" value="Claudin_CS"/>
</dbReference>
<feature type="transmembrane region" description="Helical" evidence="8">
    <location>
        <begin position="6"/>
        <end position="27"/>
    </location>
</feature>
<dbReference type="Gene3D" id="1.20.140.150">
    <property type="match status" value="1"/>
</dbReference>
<keyword evidence="5 8" id="KW-0965">Cell junction</keyword>
<name>H2XJV5_CIOIN</name>
<dbReference type="PANTHER" id="PTHR12002">
    <property type="entry name" value="CLAUDIN"/>
    <property type="match status" value="1"/>
</dbReference>
<dbReference type="GO" id="GO:0007155">
    <property type="term" value="P:cell adhesion"/>
    <property type="evidence" value="ECO:0000318"/>
    <property type="project" value="GO_Central"/>
</dbReference>
<dbReference type="InterPro" id="IPR004031">
    <property type="entry name" value="PMP22/EMP/MP20/Claudin"/>
</dbReference>
<reference evidence="9" key="2">
    <citation type="submission" date="2025-08" db="UniProtKB">
        <authorList>
            <consortium name="Ensembl"/>
        </authorList>
    </citation>
    <scope>IDENTIFICATION</scope>
</reference>
<dbReference type="STRING" id="7719.ENSCINP00000029937"/>
<dbReference type="InParanoid" id="H2XJV5"/>
<accession>H2XJV5</accession>
<keyword evidence="2 8" id="KW-0796">Tight junction</keyword>
<dbReference type="OrthoDB" id="10025519at2759"/>
<keyword evidence="4 8" id="KW-0812">Transmembrane</keyword>
<dbReference type="KEGG" id="cin:100183075"/>
<feature type="transmembrane region" description="Helical" evidence="8">
    <location>
        <begin position="118"/>
        <end position="141"/>
    </location>
</feature>
<evidence type="ECO:0000256" key="3">
    <source>
        <dbReference type="ARBA" id="ARBA00022475"/>
    </source>
</evidence>
<evidence type="ECO:0000256" key="5">
    <source>
        <dbReference type="ARBA" id="ARBA00022949"/>
    </source>
</evidence>
<evidence type="ECO:0000313" key="10">
    <source>
        <dbReference type="Proteomes" id="UP000008144"/>
    </source>
</evidence>